<dbReference type="GO" id="GO:0005634">
    <property type="term" value="C:nucleus"/>
    <property type="evidence" value="ECO:0007669"/>
    <property type="project" value="UniProtKB-SubCell"/>
</dbReference>
<protein>
    <recommendedName>
        <fullName evidence="4">Zn(2)-C6 fungal-type domain-containing protein</fullName>
    </recommendedName>
</protein>
<dbReference type="InterPro" id="IPR021858">
    <property type="entry name" value="Fun_TF"/>
</dbReference>
<feature type="domain" description="Zn(2)-C6 fungal-type" evidence="4">
    <location>
        <begin position="583"/>
        <end position="612"/>
    </location>
</feature>
<dbReference type="Proteomes" id="UP000663846">
    <property type="component" value="Unassembled WGS sequence"/>
</dbReference>
<evidence type="ECO:0000259" key="4">
    <source>
        <dbReference type="PROSITE" id="PS50048"/>
    </source>
</evidence>
<dbReference type="Gene3D" id="4.10.240.10">
    <property type="entry name" value="Zn(2)-C6 fungal-type DNA-binding domain"/>
    <property type="match status" value="1"/>
</dbReference>
<dbReference type="InterPro" id="IPR036864">
    <property type="entry name" value="Zn2-C6_fun-type_DNA-bd_sf"/>
</dbReference>
<organism evidence="5 6">
    <name type="scientific">Rhizoctonia solani</name>
    <dbReference type="NCBI Taxonomy" id="456999"/>
    <lineage>
        <taxon>Eukaryota</taxon>
        <taxon>Fungi</taxon>
        <taxon>Dikarya</taxon>
        <taxon>Basidiomycota</taxon>
        <taxon>Agaricomycotina</taxon>
        <taxon>Agaricomycetes</taxon>
        <taxon>Cantharellales</taxon>
        <taxon>Ceratobasidiaceae</taxon>
        <taxon>Rhizoctonia</taxon>
    </lineage>
</organism>
<dbReference type="SUPFAM" id="SSF57701">
    <property type="entry name" value="Zn2/Cys6 DNA-binding domain"/>
    <property type="match status" value="2"/>
</dbReference>
<sequence>MHRTVSKLRPPATSCLTCQRRRKKCDMSKPCCDRCLRGGYECLGYGDDNSYSSSDRDRPSIPVLSRSGPIFPDVPVEVPLSGPFQPHVSSIVALFEDRRLPCHASADYDLGPSILGAAMLYKPSGAISSDNGTSTTTGCSKNLDRSWSQNRSRSTILTYQVPCAERLLDTTSSVRPISYNLVGATAALCESIPPSVDATRMMREDHFVRVVNEYNLRRVGYWFIIPTSKMHDMIMTHAKRSKKLTWIMYLGAKLFQALAHVGTCGPVAQEYIGWIDRLEQNLIKDSRSLSRNDMGECLMIQLELAFLKFTVADSVSAYNMIQKALPRFLQLVAVDPSLYMEQPNGNLVVSFHRTLISVQSELRRFVIYDTIAALVLGVPPLVHYGYDDEYDDGLDLIRGIPVALAGVISQINAWRAGSSGALENWQALERQVLAWKPLSIVMDEDSASEATSVARETVQESWRHVALIYIYMGMCRVSSHDSRVQAAVHRIAQLGETVANLPISVHMFVHYVVAGLSARLEKHRVFIYEKLLSFQDMRVWLFHGPQFVQVLYHLWHGDITFYFDAYSENMSRIIPKPGPPRTSCLTCRRRRKKCDMTKPCCERCLRGGYECSGYEGNKPRSRARHKEPSEPIPSQLQPLSPTVPLETARAVLDSATLSTSENRPTLITTGTDHDLGPSILGAAVLYRMKKRVSSANHGCVTPESESSEDFNRSWPQDKIPLNVHSRSLSQQSSRATGTVGNDKRRTMEDLCQSIPPSVDATQMIEEGYLIRVVSEYRSQRLNYWFISPPPTARISIVNQVSRTMRMTRVLSVGATFFFRTIGQNKQTYDSTVRGYIGWVNKIEQGIASDSHSNLPLDDVANHLMIELEIVFLKFTFPDSVSGYISLQKALPMFLRLVAADPNLHMEQPDGNLVVSFPGLLASPHYELRRFIVYDAVAALLLGVPPLVDYGYDEESDSGFDGVRGIPVALLEVISRVNSWRAGSRRTPDTWEILEMRVLAWKIPSTMRDDTPVTENGRGAQIAVLESWRYVALIYIYMGVCGVSSHDSRVQDAVHRIVQFGETVSNSPVGVHMLGPYIVAGLAARLEKHRVVLYKQLLSLKHMGVWLFHGPQFSQILYHLWHGIGMGGAPVMWDDYVQSRYAIIPI</sequence>
<dbReference type="AlphaFoldDB" id="A0A8H2ZVM9"/>
<evidence type="ECO:0000256" key="1">
    <source>
        <dbReference type="ARBA" id="ARBA00004123"/>
    </source>
</evidence>
<dbReference type="CDD" id="cd00067">
    <property type="entry name" value="GAL4"/>
    <property type="match status" value="2"/>
</dbReference>
<feature type="region of interest" description="Disordered" evidence="3">
    <location>
        <begin position="615"/>
        <end position="641"/>
    </location>
</feature>
<dbReference type="InterPro" id="IPR001138">
    <property type="entry name" value="Zn2Cys6_DnaBD"/>
</dbReference>
<dbReference type="EMBL" id="CAJMWS010000072">
    <property type="protein sequence ID" value="CAE6355484.1"/>
    <property type="molecule type" value="Genomic_DNA"/>
</dbReference>
<dbReference type="GO" id="GO:0008270">
    <property type="term" value="F:zinc ion binding"/>
    <property type="evidence" value="ECO:0007669"/>
    <property type="project" value="InterPro"/>
</dbReference>
<reference evidence="5" key="1">
    <citation type="submission" date="2021-01" db="EMBL/GenBank/DDBJ databases">
        <authorList>
            <person name="Kaushik A."/>
        </authorList>
    </citation>
    <scope>NUCLEOTIDE SEQUENCE</scope>
    <source>
        <strain evidence="5">AG1-1C</strain>
    </source>
</reference>
<proteinExistence type="predicted"/>
<gene>
    <name evidence="5" type="ORF">RDB_LOCUS14444</name>
</gene>
<accession>A0A8H2ZVM9</accession>
<evidence type="ECO:0000313" key="6">
    <source>
        <dbReference type="Proteomes" id="UP000663846"/>
    </source>
</evidence>
<dbReference type="Pfam" id="PF11951">
    <property type="entry name" value="Fungal_trans_2"/>
    <property type="match status" value="2"/>
</dbReference>
<dbReference type="PANTHER" id="PTHR37534:SF46">
    <property type="entry name" value="ZN(II)2CYS6 TRANSCRIPTION FACTOR (EUROFUNG)"/>
    <property type="match status" value="1"/>
</dbReference>
<dbReference type="GO" id="GO:0000981">
    <property type="term" value="F:DNA-binding transcription factor activity, RNA polymerase II-specific"/>
    <property type="evidence" value="ECO:0007669"/>
    <property type="project" value="InterPro"/>
</dbReference>
<dbReference type="Pfam" id="PF00172">
    <property type="entry name" value="Zn_clus"/>
    <property type="match status" value="2"/>
</dbReference>
<evidence type="ECO:0000256" key="2">
    <source>
        <dbReference type="ARBA" id="ARBA00023242"/>
    </source>
</evidence>
<name>A0A8H2ZVM9_9AGAM</name>
<evidence type="ECO:0000313" key="5">
    <source>
        <dbReference type="EMBL" id="CAE6355484.1"/>
    </source>
</evidence>
<dbReference type="PROSITE" id="PS50048">
    <property type="entry name" value="ZN2_CY6_FUNGAL_2"/>
    <property type="match status" value="2"/>
</dbReference>
<comment type="subcellular location">
    <subcellularLocation>
        <location evidence="1">Nucleus</location>
    </subcellularLocation>
</comment>
<dbReference type="PROSITE" id="PS00463">
    <property type="entry name" value="ZN2_CY6_FUNGAL_1"/>
    <property type="match status" value="1"/>
</dbReference>
<evidence type="ECO:0000256" key="3">
    <source>
        <dbReference type="SAM" id="MobiDB-lite"/>
    </source>
</evidence>
<feature type="domain" description="Zn(2)-C6 fungal-type" evidence="4">
    <location>
        <begin position="14"/>
        <end position="42"/>
    </location>
</feature>
<comment type="caution">
    <text evidence="5">The sequence shown here is derived from an EMBL/GenBank/DDBJ whole genome shotgun (WGS) entry which is preliminary data.</text>
</comment>
<dbReference type="SMART" id="SM00066">
    <property type="entry name" value="GAL4"/>
    <property type="match status" value="2"/>
</dbReference>
<dbReference type="PANTHER" id="PTHR37534">
    <property type="entry name" value="TRANSCRIPTIONAL ACTIVATOR PROTEIN UGA3"/>
    <property type="match status" value="1"/>
</dbReference>
<keyword evidence="2" id="KW-0539">Nucleus</keyword>